<protein>
    <submittedName>
        <fullName evidence="1">Peptidase</fullName>
    </submittedName>
</protein>
<accession>A0A1X0CZ11</accession>
<evidence type="ECO:0000313" key="1">
    <source>
        <dbReference type="EMBL" id="ORA64750.1"/>
    </source>
</evidence>
<evidence type="ECO:0000313" key="2">
    <source>
        <dbReference type="Proteomes" id="UP000192801"/>
    </source>
</evidence>
<dbReference type="EMBL" id="MVHS01000072">
    <property type="protein sequence ID" value="ORA64750.1"/>
    <property type="molecule type" value="Genomic_DNA"/>
</dbReference>
<name>A0A1X0CZ11_9MYCO</name>
<dbReference type="STRING" id="444597.BST26_19625"/>
<comment type="caution">
    <text evidence="1">The sequence shown here is derived from an EMBL/GenBank/DDBJ whole genome shotgun (WGS) entry which is preliminary data.</text>
</comment>
<organism evidence="1 2">
    <name type="scientific">Mycolicibacterium insubricum</name>
    <dbReference type="NCBI Taxonomy" id="444597"/>
    <lineage>
        <taxon>Bacteria</taxon>
        <taxon>Bacillati</taxon>
        <taxon>Actinomycetota</taxon>
        <taxon>Actinomycetes</taxon>
        <taxon>Mycobacteriales</taxon>
        <taxon>Mycobacteriaceae</taxon>
        <taxon>Mycolicibacterium</taxon>
    </lineage>
</organism>
<reference evidence="1 2" key="1">
    <citation type="submission" date="2016-12" db="EMBL/GenBank/DDBJ databases">
        <title>The new phylogeny of genus Mycobacterium.</title>
        <authorList>
            <person name="Tortoli E."/>
            <person name="Trovato A."/>
            <person name="Cirillo D.M."/>
        </authorList>
    </citation>
    <scope>NUCLEOTIDE SEQUENCE [LARGE SCALE GENOMIC DNA]</scope>
    <source>
        <strain evidence="1 2">DSM 45130</strain>
    </source>
</reference>
<proteinExistence type="predicted"/>
<dbReference type="SUPFAM" id="SSF55486">
    <property type="entry name" value="Metalloproteases ('zincins'), catalytic domain"/>
    <property type="match status" value="1"/>
</dbReference>
<dbReference type="Proteomes" id="UP000192801">
    <property type="component" value="Unassembled WGS sequence"/>
</dbReference>
<dbReference type="AlphaFoldDB" id="A0A1X0CZ11"/>
<keyword evidence="2" id="KW-1185">Reference proteome</keyword>
<sequence length="427" mass="45293">MAGIPATLNGSANTDHGQIDLIGAQSVSDIEQYWEYAFADLTTGTFSPVGTVYSWDARQYAGQFCTSDTYGLVNAGFCRVDDSIGWDRGVLFPALRKTYGDMAITMVLAHEYGHAVQKQAQLVGRSTPVLVAEQQADCLSGAYMRWVAEDRSPRFTLSTGDGLNDLLLTMISFRDPLLSEADVAAGGTGDEHGSAFERISAFQFGFTDGPAVCASIDAQEIKARRGNLPHELQQNQTGDWPVTEESIRAVFDAMTILFPLDKPPTMSTQASDAATCSDARPSPPASFCPATNTIYVDVPGMQKLGTRADDVSTLSGDNTAYSVLMSRYLLALQQQQGLSLDRAETALRTACLTGVATAKLAPGVDTPGGHTLKLAAGDLDEAVAGLLANGLVASDTNGDTIAAGFSRIAAFRAGALGDQGLCLRRYQ</sequence>
<gene>
    <name evidence="1" type="ORF">BST26_19625</name>
</gene>